<feature type="domain" description="Cytochrome c" evidence="6">
    <location>
        <begin position="117"/>
        <end position="222"/>
    </location>
</feature>
<feature type="chain" id="PRO_5015765348" description="Cytochrome c domain-containing protein" evidence="5">
    <location>
        <begin position="22"/>
        <end position="256"/>
    </location>
</feature>
<feature type="signal peptide" evidence="5">
    <location>
        <begin position="1"/>
        <end position="21"/>
    </location>
</feature>
<protein>
    <recommendedName>
        <fullName evidence="6">Cytochrome c domain-containing protein</fullName>
    </recommendedName>
</protein>
<evidence type="ECO:0000313" key="8">
    <source>
        <dbReference type="Proteomes" id="UP000237968"/>
    </source>
</evidence>
<gene>
    <name evidence="7" type="ORF">ENSA5_11730</name>
</gene>
<dbReference type="RefSeq" id="WP_146155376.1">
    <property type="nucleotide sequence ID" value="NZ_PVNK01000066.1"/>
</dbReference>
<dbReference type="GO" id="GO:0009055">
    <property type="term" value="F:electron transfer activity"/>
    <property type="evidence" value="ECO:0007669"/>
    <property type="project" value="InterPro"/>
</dbReference>
<proteinExistence type="predicted"/>
<keyword evidence="8" id="KW-1185">Reference proteome</keyword>
<reference evidence="7 8" key="1">
    <citation type="submission" date="2018-03" db="EMBL/GenBank/DDBJ databases">
        <title>Draft Genome Sequences of the Obligatory Marine Myxobacteria Enhygromyxa salina SWB005.</title>
        <authorList>
            <person name="Poehlein A."/>
            <person name="Moghaddam J.A."/>
            <person name="Harms H."/>
            <person name="Alanjari M."/>
            <person name="Koenig G.M."/>
            <person name="Daniel R."/>
            <person name="Schaeberle T.F."/>
        </authorList>
    </citation>
    <scope>NUCLEOTIDE SEQUENCE [LARGE SCALE GENOMIC DNA]</scope>
    <source>
        <strain evidence="7 8">SWB005</strain>
    </source>
</reference>
<keyword evidence="3" id="KW-0349">Heme</keyword>
<evidence type="ECO:0000313" key="7">
    <source>
        <dbReference type="EMBL" id="PRQ03990.1"/>
    </source>
</evidence>
<keyword evidence="1 3" id="KW-0479">Metal-binding</keyword>
<evidence type="ECO:0000256" key="4">
    <source>
        <dbReference type="SAM" id="MobiDB-lite"/>
    </source>
</evidence>
<dbReference type="AlphaFoldDB" id="A0A2S9YFV6"/>
<organism evidence="7 8">
    <name type="scientific">Enhygromyxa salina</name>
    <dbReference type="NCBI Taxonomy" id="215803"/>
    <lineage>
        <taxon>Bacteria</taxon>
        <taxon>Pseudomonadati</taxon>
        <taxon>Myxococcota</taxon>
        <taxon>Polyangia</taxon>
        <taxon>Nannocystales</taxon>
        <taxon>Nannocystaceae</taxon>
        <taxon>Enhygromyxa</taxon>
    </lineage>
</organism>
<accession>A0A2S9YFV6</accession>
<name>A0A2S9YFV6_9BACT</name>
<dbReference type="EMBL" id="PVNK01000066">
    <property type="protein sequence ID" value="PRQ03990.1"/>
    <property type="molecule type" value="Genomic_DNA"/>
</dbReference>
<evidence type="ECO:0000256" key="1">
    <source>
        <dbReference type="ARBA" id="ARBA00022723"/>
    </source>
</evidence>
<sequence>MLRSASTPLLAALLAACPANQASKTEAGKTEAGKPAEAVKPSADGLAGETPTTKAHMQDHFSKAAEIKAALIAGDLEQAREPAGWMAEHQADVEHPDAWKPHVTNMREAARVIGGAEDLTTATQAFVTLAQVCAACHTAIGGPKVDVGEPPAAGASGSAAHMARHQWALDAMYQGLIGPSKAAWVIGAEALAEAPLAPTELAPGQSIPVQITELAARVHALGNEARDVPDVAMIPGRIYGELLTTCETCHAALRRN</sequence>
<dbReference type="PROSITE" id="PS51257">
    <property type="entry name" value="PROKAR_LIPOPROTEIN"/>
    <property type="match status" value="1"/>
</dbReference>
<evidence type="ECO:0000256" key="5">
    <source>
        <dbReference type="SAM" id="SignalP"/>
    </source>
</evidence>
<dbReference type="PROSITE" id="PS51007">
    <property type="entry name" value="CYTC"/>
    <property type="match status" value="1"/>
</dbReference>
<evidence type="ECO:0000259" key="6">
    <source>
        <dbReference type="PROSITE" id="PS51007"/>
    </source>
</evidence>
<dbReference type="InterPro" id="IPR009056">
    <property type="entry name" value="Cyt_c-like_dom"/>
</dbReference>
<evidence type="ECO:0000256" key="2">
    <source>
        <dbReference type="ARBA" id="ARBA00023004"/>
    </source>
</evidence>
<keyword evidence="5" id="KW-0732">Signal</keyword>
<dbReference type="GO" id="GO:0020037">
    <property type="term" value="F:heme binding"/>
    <property type="evidence" value="ECO:0007669"/>
    <property type="project" value="InterPro"/>
</dbReference>
<dbReference type="GO" id="GO:0046872">
    <property type="term" value="F:metal ion binding"/>
    <property type="evidence" value="ECO:0007669"/>
    <property type="project" value="UniProtKB-KW"/>
</dbReference>
<evidence type="ECO:0000256" key="3">
    <source>
        <dbReference type="PROSITE-ProRule" id="PRU00433"/>
    </source>
</evidence>
<feature type="region of interest" description="Disordered" evidence="4">
    <location>
        <begin position="25"/>
        <end position="53"/>
    </location>
</feature>
<dbReference type="Proteomes" id="UP000237968">
    <property type="component" value="Unassembled WGS sequence"/>
</dbReference>
<comment type="caution">
    <text evidence="7">The sequence shown here is derived from an EMBL/GenBank/DDBJ whole genome shotgun (WGS) entry which is preliminary data.</text>
</comment>
<keyword evidence="2 3" id="KW-0408">Iron</keyword>